<protein>
    <recommendedName>
        <fullName evidence="3">ASCH domain-containing protein</fullName>
    </recommendedName>
</protein>
<reference evidence="2" key="1">
    <citation type="journal article" date="2019" name="Int. J. Syst. Evol. Microbiol.">
        <title>The Global Catalogue of Microorganisms (GCM) 10K type strain sequencing project: providing services to taxonomists for standard genome sequencing and annotation.</title>
        <authorList>
            <consortium name="The Broad Institute Genomics Platform"/>
            <consortium name="The Broad Institute Genome Sequencing Center for Infectious Disease"/>
            <person name="Wu L."/>
            <person name="Ma J."/>
        </authorList>
    </citation>
    <scope>NUCLEOTIDE SEQUENCE [LARGE SCALE GENOMIC DNA]</scope>
    <source>
        <strain evidence="2">JCM 17927</strain>
    </source>
</reference>
<comment type="caution">
    <text evidence="1">The sequence shown here is derived from an EMBL/GenBank/DDBJ whole genome shotgun (WGS) entry which is preliminary data.</text>
</comment>
<proteinExistence type="predicted"/>
<sequence>MDNIQDADAEEVEATPTGKRLIRKSGTIKVKLTQGKQLKVDILAYTSMPRLITDPRITPAQRKQLMEQEGYEINGRFYPLGDIVDRLKAAFDDIPEVVVKTGFLVWKD</sequence>
<keyword evidence="2" id="KW-1185">Reference proteome</keyword>
<evidence type="ECO:0008006" key="3">
    <source>
        <dbReference type="Google" id="ProtNLM"/>
    </source>
</evidence>
<evidence type="ECO:0000313" key="2">
    <source>
        <dbReference type="Proteomes" id="UP001501175"/>
    </source>
</evidence>
<organism evidence="1 2">
    <name type="scientific">Nibrella saemangeumensis</name>
    <dbReference type="NCBI Taxonomy" id="1084526"/>
    <lineage>
        <taxon>Bacteria</taxon>
        <taxon>Pseudomonadati</taxon>
        <taxon>Bacteroidota</taxon>
        <taxon>Cytophagia</taxon>
        <taxon>Cytophagales</taxon>
        <taxon>Spirosomataceae</taxon>
        <taxon>Nibrella</taxon>
    </lineage>
</organism>
<gene>
    <name evidence="1" type="ORF">GCM10023189_36410</name>
</gene>
<dbReference type="EMBL" id="BAABHD010000054">
    <property type="protein sequence ID" value="GAA4461101.1"/>
    <property type="molecule type" value="Genomic_DNA"/>
</dbReference>
<accession>A0ABP8N4C6</accession>
<name>A0ABP8N4C6_9BACT</name>
<dbReference type="RefSeq" id="WP_345245612.1">
    <property type="nucleotide sequence ID" value="NZ_BAABHD010000054.1"/>
</dbReference>
<evidence type="ECO:0000313" key="1">
    <source>
        <dbReference type="EMBL" id="GAA4461101.1"/>
    </source>
</evidence>
<dbReference type="Proteomes" id="UP001501175">
    <property type="component" value="Unassembled WGS sequence"/>
</dbReference>